<proteinExistence type="predicted"/>
<keyword evidence="3" id="KW-1185">Reference proteome</keyword>
<dbReference type="Proteomes" id="UP000245974">
    <property type="component" value="Unassembled WGS sequence"/>
</dbReference>
<dbReference type="RefSeq" id="WP_121974940.1">
    <property type="nucleotide sequence ID" value="NZ_OOGT01000144.1"/>
</dbReference>
<organism evidence="2 3">
    <name type="scientific">Acinetobacter stercoris</name>
    <dbReference type="NCBI Taxonomy" id="2126983"/>
    <lineage>
        <taxon>Bacteria</taxon>
        <taxon>Pseudomonadati</taxon>
        <taxon>Pseudomonadota</taxon>
        <taxon>Gammaproteobacteria</taxon>
        <taxon>Moraxellales</taxon>
        <taxon>Moraxellaceae</taxon>
        <taxon>Acinetobacter</taxon>
    </lineage>
</organism>
<dbReference type="EMBL" id="OOGT01000144">
    <property type="protein sequence ID" value="SPL71519.1"/>
    <property type="molecule type" value="Genomic_DNA"/>
</dbReference>
<dbReference type="InterPro" id="IPR054252">
    <property type="entry name" value="Pam3_gp18"/>
</dbReference>
<evidence type="ECO:0000313" key="3">
    <source>
        <dbReference type="Proteomes" id="UP000245974"/>
    </source>
</evidence>
<evidence type="ECO:0000259" key="1">
    <source>
        <dbReference type="Pfam" id="PF22479"/>
    </source>
</evidence>
<dbReference type="OrthoDB" id="6444802at2"/>
<feature type="domain" description="Cyanophage baseplate Pam3 plug gp18" evidence="1">
    <location>
        <begin position="4"/>
        <end position="92"/>
    </location>
</feature>
<sequence>MIVTIPLDAYPNQTVSSIIAGQRWTFTLQTRLDHLYATVENENQGTLVLNRICVDGAFITPNLVFIDTQGNSDPIYSGLNEVGRYKLVWTDEA</sequence>
<evidence type="ECO:0000313" key="2">
    <source>
        <dbReference type="EMBL" id="SPL71519.1"/>
    </source>
</evidence>
<gene>
    <name evidence="2" type="ORF">KPC_2697</name>
</gene>
<dbReference type="InParanoid" id="A0A2U3N1T9"/>
<reference evidence="3" key="1">
    <citation type="submission" date="2018-03" db="EMBL/GenBank/DDBJ databases">
        <authorList>
            <person name="Blom J."/>
        </authorList>
    </citation>
    <scope>NUCLEOTIDE SEQUENCE [LARGE SCALE GENOMIC DNA]</scope>
    <source>
        <strain evidence="3">KPC-SM-21</strain>
    </source>
</reference>
<accession>A0A2U3N1T9</accession>
<name>A0A2U3N1T9_9GAMM</name>
<protein>
    <recommendedName>
        <fullName evidence="1">Cyanophage baseplate Pam3 plug gp18 domain-containing protein</fullName>
    </recommendedName>
</protein>
<dbReference type="Pfam" id="PF22479">
    <property type="entry name" value="Pam3_gp18"/>
    <property type="match status" value="1"/>
</dbReference>
<dbReference type="AlphaFoldDB" id="A0A2U3N1T9"/>